<sequence>MYSPQAMFHHYKRAMAASARAALLLGSLLALLSLEAAAMCPYHMLWMEGSPMKLPDEQIAQHSTARGVQFHRTLLQNGAPENRQADGKVEGVEFPIGGGSCAYTNPMTQGRSCIQFTGELWANAPGRAEKRCTVEGPSPGATDGEYAAEALCEAFSDADFAGVCVLDAGEAEEVRTTFLSRVGEPASSCEQLKAVCETFVGGIFDGQGGKCGAGPAADTDRGPVNTSAPCQLSPGIAGGGHMHIDSHWDSTCENQENEYAQPLRWAADIETVLIQKGSRTVGRIYYDIANNRKRQDWLHVEGNEASLLFGIKNATAVHVHGELSIMDWDKGVCIKTKVPVGNLRSNWVLDSYGAGTVSQYLGPGYILYNGAFRHVRQWRKTEPLENAFMVQSYDEEQEWETPEGMKRRPLLRETPGSPGQGDAIDIFYNHTTEFEDSVFDILDGLDCRAMEGGGGGGFGELNTNSTFHIDSSFVRVDCDDCGLVYSDKEAEDNVADAKAPKGNATYLNGTEVIRQEGLLELTWEYFPDSDTFSFNFKSEVTGSWLALAFPKFSCAMVPADAVVAVPGDDGSEDDISPYKMEVAALSGVVLDNGQVLEDATLTKADGMQELSFSRKADNGGESVLNPLAPIDLTWAIGSDMALGYHGADGRGCLTINGVES</sequence>
<evidence type="ECO:0000313" key="4">
    <source>
        <dbReference type="Proteomes" id="UP000708148"/>
    </source>
</evidence>
<dbReference type="OrthoDB" id="567589at2759"/>
<feature type="domain" description="DOMON" evidence="2">
    <location>
        <begin position="517"/>
        <end position="637"/>
    </location>
</feature>
<feature type="signal peptide" evidence="1">
    <location>
        <begin position="1"/>
        <end position="38"/>
    </location>
</feature>
<dbReference type="Proteomes" id="UP000708148">
    <property type="component" value="Unassembled WGS sequence"/>
</dbReference>
<dbReference type="EMBL" id="CAJHUC010001444">
    <property type="protein sequence ID" value="CAD7701144.1"/>
    <property type="molecule type" value="Genomic_DNA"/>
</dbReference>
<protein>
    <recommendedName>
        <fullName evidence="2">DOMON domain-containing protein</fullName>
    </recommendedName>
</protein>
<accession>A0A8S1J582</accession>
<feature type="chain" id="PRO_5035941295" description="DOMON domain-containing protein" evidence="1">
    <location>
        <begin position="39"/>
        <end position="660"/>
    </location>
</feature>
<keyword evidence="4" id="KW-1185">Reference proteome</keyword>
<evidence type="ECO:0000256" key="1">
    <source>
        <dbReference type="SAM" id="SignalP"/>
    </source>
</evidence>
<gene>
    <name evidence="3" type="ORF">OSTQU699_LOCUS6503</name>
</gene>
<name>A0A8S1J582_9CHLO</name>
<proteinExistence type="predicted"/>
<keyword evidence="1" id="KW-0732">Signal</keyword>
<evidence type="ECO:0000313" key="3">
    <source>
        <dbReference type="EMBL" id="CAD7701144.1"/>
    </source>
</evidence>
<reference evidence="3" key="1">
    <citation type="submission" date="2020-12" db="EMBL/GenBank/DDBJ databases">
        <authorList>
            <person name="Iha C."/>
        </authorList>
    </citation>
    <scope>NUCLEOTIDE SEQUENCE</scope>
</reference>
<dbReference type="PROSITE" id="PS50836">
    <property type="entry name" value="DOMON"/>
    <property type="match status" value="1"/>
</dbReference>
<organism evidence="3 4">
    <name type="scientific">Ostreobium quekettii</name>
    <dbReference type="NCBI Taxonomy" id="121088"/>
    <lineage>
        <taxon>Eukaryota</taxon>
        <taxon>Viridiplantae</taxon>
        <taxon>Chlorophyta</taxon>
        <taxon>core chlorophytes</taxon>
        <taxon>Ulvophyceae</taxon>
        <taxon>TCBD clade</taxon>
        <taxon>Bryopsidales</taxon>
        <taxon>Ostreobineae</taxon>
        <taxon>Ostreobiaceae</taxon>
        <taxon>Ostreobium</taxon>
    </lineage>
</organism>
<dbReference type="InterPro" id="IPR005018">
    <property type="entry name" value="DOMON_domain"/>
</dbReference>
<comment type="caution">
    <text evidence="3">The sequence shown here is derived from an EMBL/GenBank/DDBJ whole genome shotgun (WGS) entry which is preliminary data.</text>
</comment>
<evidence type="ECO:0000259" key="2">
    <source>
        <dbReference type="PROSITE" id="PS50836"/>
    </source>
</evidence>
<dbReference type="AlphaFoldDB" id="A0A8S1J582"/>